<dbReference type="GO" id="GO:0051539">
    <property type="term" value="F:4 iron, 4 sulfur cluster binding"/>
    <property type="evidence" value="ECO:0007669"/>
    <property type="project" value="UniProtKB-KW"/>
</dbReference>
<evidence type="ECO:0000313" key="18">
    <source>
        <dbReference type="EMBL" id="ACL64746.1"/>
    </source>
</evidence>
<evidence type="ECO:0000256" key="14">
    <source>
        <dbReference type="PIRSR" id="PIRSR004911-1"/>
    </source>
</evidence>
<sequence>MANLPVMGDVGGVTEELAGGGRTNGEAKAPAVRHEDAPRPVANVLSRFKPGPRSIWAGVPDALWNDWHWQQRERVIRLEQLERVLRVTPEEREAAVKTEAEFHMGITPYYAALMDPEDPTCPIRLQSVPTMGELNILASDLEDPLAEERDMPVPGITHRYPDRVLFYTTHNCPVYCRHCTRKRKVSDPTSAAAKRQIEESLAYIAQHTEIRDVVISGGDPLSLSDDRLDHILGRLRAIPHVEIFRLGTRNLVTLPQRVTDDFVYMLRRHHPVYVNTHFNHPKECTAEAFEAARRLADAGCVIGNQMVLLKGVNDDPAVVKELNHKLLLMRIRPYYIYQCDLARGISHFRTPVEAGIRIIEALRGHTSGLAVPQFVVDAPNGGGKIPVNPEYVVSHEGKRWVLRNFAGKQFEYVEP</sequence>
<evidence type="ECO:0000256" key="11">
    <source>
        <dbReference type="ARBA" id="ARBA00023004"/>
    </source>
</evidence>
<feature type="binding site" evidence="14">
    <location>
        <position position="179"/>
    </location>
    <ligand>
        <name>[4Fe-4S] cluster</name>
        <dbReference type="ChEBI" id="CHEBI:49883"/>
        <note>4Fe-4S-S-AdoMet</note>
    </ligand>
</feature>
<dbReference type="PROSITE" id="PS51918">
    <property type="entry name" value="RADICAL_SAM"/>
    <property type="match status" value="1"/>
</dbReference>
<evidence type="ECO:0000256" key="4">
    <source>
        <dbReference type="ARBA" id="ARBA00008703"/>
    </source>
</evidence>
<feature type="domain" description="Radical SAM core" evidence="17">
    <location>
        <begin position="158"/>
        <end position="369"/>
    </location>
</feature>
<dbReference type="Proteomes" id="UP000007089">
    <property type="component" value="Chromosome"/>
</dbReference>
<dbReference type="PIRSF" id="PIRSF004911">
    <property type="entry name" value="DUF160"/>
    <property type="match status" value="1"/>
</dbReference>
<evidence type="ECO:0000259" key="17">
    <source>
        <dbReference type="PROSITE" id="PS51918"/>
    </source>
</evidence>
<protein>
    <recommendedName>
        <fullName evidence="6">L-lysine 2,3-aminomutase</fullName>
        <ecNumber evidence="5">5.4.3.2</ecNumber>
    </recommendedName>
</protein>
<evidence type="ECO:0000256" key="16">
    <source>
        <dbReference type="SAM" id="MobiDB-lite"/>
    </source>
</evidence>
<dbReference type="InterPro" id="IPR058240">
    <property type="entry name" value="rSAM_sf"/>
</dbReference>
<comment type="cofactor">
    <cofactor evidence="3">
        <name>[4Fe-4S] cluster</name>
        <dbReference type="ChEBI" id="CHEBI:49883"/>
    </cofactor>
</comment>
<dbReference type="KEGG" id="acp:A2cp1_1402"/>
<keyword evidence="11" id="KW-0408">Iron</keyword>
<gene>
    <name evidence="18" type="ordered locus">A2cp1_1402</name>
</gene>
<dbReference type="NCBIfam" id="TIGR00238">
    <property type="entry name" value="KamA family radical SAM protein"/>
    <property type="match status" value="1"/>
</dbReference>
<dbReference type="PANTHER" id="PTHR30538:SF1">
    <property type="entry name" value="L-LYSINE 2,3-AMINOMUTASE"/>
    <property type="match status" value="1"/>
</dbReference>
<evidence type="ECO:0000256" key="8">
    <source>
        <dbReference type="ARBA" id="ARBA00022691"/>
    </source>
</evidence>
<dbReference type="EC" id="5.4.3.2" evidence="5"/>
<dbReference type="CDD" id="cd01335">
    <property type="entry name" value="Radical_SAM"/>
    <property type="match status" value="1"/>
</dbReference>
<dbReference type="PANTHER" id="PTHR30538">
    <property type="entry name" value="LYSINE 2,3-AMINOMUTASE-RELATED"/>
    <property type="match status" value="1"/>
</dbReference>
<keyword evidence="9 14" id="KW-0479">Metal-binding</keyword>
<comment type="similarity">
    <text evidence="4">Belongs to the radical SAM superfamily. KamA family.</text>
</comment>
<feature type="binding site" evidence="14">
    <location>
        <position position="172"/>
    </location>
    <ligand>
        <name>[4Fe-4S] cluster</name>
        <dbReference type="ChEBI" id="CHEBI:49883"/>
        <note>4Fe-4S-S-AdoMet</note>
    </ligand>
</feature>
<evidence type="ECO:0000256" key="10">
    <source>
        <dbReference type="ARBA" id="ARBA00022898"/>
    </source>
</evidence>
<dbReference type="Pfam" id="PF12544">
    <property type="entry name" value="LAM_C"/>
    <property type="match status" value="1"/>
</dbReference>
<reference evidence="18" key="1">
    <citation type="submission" date="2009-01" db="EMBL/GenBank/DDBJ databases">
        <title>Complete sequence of Anaeromyxobacter dehalogenans 2CP-1.</title>
        <authorList>
            <consortium name="US DOE Joint Genome Institute"/>
            <person name="Lucas S."/>
            <person name="Copeland A."/>
            <person name="Lapidus A."/>
            <person name="Glavina del Rio T."/>
            <person name="Dalin E."/>
            <person name="Tice H."/>
            <person name="Bruce D."/>
            <person name="Goodwin L."/>
            <person name="Pitluck S."/>
            <person name="Saunders E."/>
            <person name="Brettin T."/>
            <person name="Detter J.C."/>
            <person name="Han C."/>
            <person name="Larimer F."/>
            <person name="Land M."/>
            <person name="Hauser L."/>
            <person name="Kyrpides N."/>
            <person name="Ovchinnikova G."/>
            <person name="Beliaev A.S."/>
            <person name="Richardson P."/>
        </authorList>
    </citation>
    <scope>NUCLEOTIDE SEQUENCE</scope>
    <source>
        <strain evidence="18">2CP-1</strain>
    </source>
</reference>
<dbReference type="SUPFAM" id="SSF102114">
    <property type="entry name" value="Radical SAM enzymes"/>
    <property type="match status" value="1"/>
</dbReference>
<comment type="cofactor">
    <cofactor evidence="2 15">
        <name>pyridoxal 5'-phosphate</name>
        <dbReference type="ChEBI" id="CHEBI:597326"/>
    </cofactor>
</comment>
<feature type="region of interest" description="Disordered" evidence="16">
    <location>
        <begin position="1"/>
        <end position="36"/>
    </location>
</feature>
<dbReference type="Gene3D" id="3.20.20.70">
    <property type="entry name" value="Aldolase class I"/>
    <property type="match status" value="1"/>
</dbReference>
<keyword evidence="10 15" id="KW-0663">Pyridoxal phosphate</keyword>
<proteinExistence type="inferred from homology"/>
<dbReference type="AlphaFoldDB" id="B8JH44"/>
<comment type="catalytic activity">
    <reaction evidence="1">
        <text>L-lysine = (3S)-3,6-diaminohexanoate</text>
        <dbReference type="Rhea" id="RHEA:19177"/>
        <dbReference type="ChEBI" id="CHEBI:32551"/>
        <dbReference type="ChEBI" id="CHEBI:57434"/>
        <dbReference type="EC" id="5.4.3.2"/>
    </reaction>
</comment>
<dbReference type="Pfam" id="PF04055">
    <property type="entry name" value="Radical_SAM"/>
    <property type="match status" value="1"/>
</dbReference>
<evidence type="ECO:0000256" key="7">
    <source>
        <dbReference type="ARBA" id="ARBA00022485"/>
    </source>
</evidence>
<evidence type="ECO:0000256" key="9">
    <source>
        <dbReference type="ARBA" id="ARBA00022723"/>
    </source>
</evidence>
<name>B8JH44_ANAD2</name>
<dbReference type="EMBL" id="CP001359">
    <property type="protein sequence ID" value="ACL64746.1"/>
    <property type="molecule type" value="Genomic_DNA"/>
</dbReference>
<evidence type="ECO:0000256" key="13">
    <source>
        <dbReference type="ARBA" id="ARBA00023235"/>
    </source>
</evidence>
<evidence type="ECO:0000256" key="15">
    <source>
        <dbReference type="PIRSR" id="PIRSR603739-50"/>
    </source>
</evidence>
<dbReference type="GO" id="GO:0046872">
    <property type="term" value="F:metal ion binding"/>
    <property type="evidence" value="ECO:0007669"/>
    <property type="project" value="UniProtKB-KW"/>
</dbReference>
<evidence type="ECO:0000256" key="3">
    <source>
        <dbReference type="ARBA" id="ARBA00001966"/>
    </source>
</evidence>
<dbReference type="HOGENOM" id="CLU_032161_0_0_7"/>
<accession>B8JH44</accession>
<dbReference type="InterPro" id="IPR022459">
    <property type="entry name" value="Lysine_aminomutase"/>
</dbReference>
<dbReference type="InterPro" id="IPR007197">
    <property type="entry name" value="rSAM"/>
</dbReference>
<feature type="modified residue" description="N6-(pyridoxal phosphate)lysine" evidence="15">
    <location>
        <position position="384"/>
    </location>
</feature>
<dbReference type="InterPro" id="IPR003739">
    <property type="entry name" value="Lys_aminomutase/Glu_NH3_mut"/>
</dbReference>
<keyword evidence="8" id="KW-0949">S-adenosyl-L-methionine</keyword>
<organism evidence="18 19">
    <name type="scientific">Anaeromyxobacter dehalogenans (strain ATCC BAA-258 / DSM 21875 / 2CP-1)</name>
    <dbReference type="NCBI Taxonomy" id="455488"/>
    <lineage>
        <taxon>Bacteria</taxon>
        <taxon>Pseudomonadati</taxon>
        <taxon>Myxococcota</taxon>
        <taxon>Myxococcia</taxon>
        <taxon>Myxococcales</taxon>
        <taxon>Cystobacterineae</taxon>
        <taxon>Anaeromyxobacteraceae</taxon>
        <taxon>Anaeromyxobacter</taxon>
    </lineage>
</organism>
<dbReference type="SFLD" id="SFLDS00029">
    <property type="entry name" value="Radical_SAM"/>
    <property type="match status" value="1"/>
</dbReference>
<dbReference type="Gene3D" id="6.10.140.1170">
    <property type="match status" value="1"/>
</dbReference>
<evidence type="ECO:0000256" key="1">
    <source>
        <dbReference type="ARBA" id="ARBA00000911"/>
    </source>
</evidence>
<dbReference type="GO" id="GO:0050066">
    <property type="term" value="F:L-lysine 2,3-aminomutase activity"/>
    <property type="evidence" value="ECO:0007669"/>
    <property type="project" value="UniProtKB-EC"/>
</dbReference>
<dbReference type="Gene3D" id="6.20.120.40">
    <property type="match status" value="1"/>
</dbReference>
<feature type="binding site" evidence="14">
    <location>
        <position position="176"/>
    </location>
    <ligand>
        <name>[4Fe-4S] cluster</name>
        <dbReference type="ChEBI" id="CHEBI:49883"/>
        <note>4Fe-4S-S-AdoMet</note>
    </ligand>
</feature>
<keyword evidence="13 18" id="KW-0413">Isomerase</keyword>
<evidence type="ECO:0000313" key="19">
    <source>
        <dbReference type="Proteomes" id="UP000007089"/>
    </source>
</evidence>
<evidence type="ECO:0000256" key="6">
    <source>
        <dbReference type="ARBA" id="ARBA00022363"/>
    </source>
</evidence>
<dbReference type="RefSeq" id="WP_012632704.1">
    <property type="nucleotide sequence ID" value="NC_011891.1"/>
</dbReference>
<evidence type="ECO:0000256" key="2">
    <source>
        <dbReference type="ARBA" id="ARBA00001933"/>
    </source>
</evidence>
<dbReference type="InterPro" id="IPR025895">
    <property type="entry name" value="LAM_C_dom"/>
</dbReference>
<evidence type="ECO:0000256" key="12">
    <source>
        <dbReference type="ARBA" id="ARBA00023014"/>
    </source>
</evidence>
<keyword evidence="19" id="KW-1185">Reference proteome</keyword>
<dbReference type="InterPro" id="IPR013785">
    <property type="entry name" value="Aldolase_TIM"/>
</dbReference>
<keyword evidence="7 14" id="KW-0004">4Fe-4S</keyword>
<evidence type="ECO:0000256" key="5">
    <source>
        <dbReference type="ARBA" id="ARBA00012144"/>
    </source>
</evidence>
<dbReference type="SFLD" id="SFLDG01070">
    <property type="entry name" value="PLP-dependent"/>
    <property type="match status" value="1"/>
</dbReference>
<keyword evidence="12 14" id="KW-0411">Iron-sulfur</keyword>
<dbReference type="SFLD" id="SFLDF00283">
    <property type="entry name" value="L-lysine_2_3-aminomutase_(LAM"/>
    <property type="match status" value="1"/>
</dbReference>